<accession>A0ABW0FUV7</accession>
<evidence type="ECO:0000313" key="3">
    <source>
        <dbReference type="Proteomes" id="UP001596152"/>
    </source>
</evidence>
<evidence type="ECO:0000313" key="2">
    <source>
        <dbReference type="EMBL" id="MFC5345289.1"/>
    </source>
</evidence>
<dbReference type="Proteomes" id="UP001596152">
    <property type="component" value="Unassembled WGS sequence"/>
</dbReference>
<keyword evidence="3" id="KW-1185">Reference proteome</keyword>
<dbReference type="InterPro" id="IPR046668">
    <property type="entry name" value="DUF6538"/>
</dbReference>
<name>A0ABW0FUV7_9CAUL</name>
<proteinExistence type="predicted"/>
<protein>
    <submittedName>
        <fullName evidence="2">DUF6538 domain-containing protein</fullName>
    </submittedName>
</protein>
<dbReference type="EMBL" id="JBHSLF010000045">
    <property type="protein sequence ID" value="MFC5345289.1"/>
    <property type="molecule type" value="Genomic_DNA"/>
</dbReference>
<feature type="domain" description="DUF6538" evidence="1">
    <location>
        <begin position="4"/>
        <end position="61"/>
    </location>
</feature>
<sequence>MPLYLSKRNGTYYFRRVIPDHLQPVIGKQQFMWSLRTKDFAEAKRRRNSDATKTDGELERAEAVSKLPLSAGFNDRGEDVRTATLETEHDNSEILHYAALIAASYRRDLEAAAKEGLLEAKKESLQGELSKHEWNLKDGSLIDRFSLSTSESMAVRRVGCTGARPNPAVRVERSRPNPGVYSHEECSGYDLSEPRLPLSRSSRCAVDGGC</sequence>
<organism evidence="2 3">
    <name type="scientific">Brevundimonas staleyi</name>
    <dbReference type="NCBI Taxonomy" id="74326"/>
    <lineage>
        <taxon>Bacteria</taxon>
        <taxon>Pseudomonadati</taxon>
        <taxon>Pseudomonadota</taxon>
        <taxon>Alphaproteobacteria</taxon>
        <taxon>Caulobacterales</taxon>
        <taxon>Caulobacteraceae</taxon>
        <taxon>Brevundimonas</taxon>
    </lineage>
</organism>
<evidence type="ECO:0000259" key="1">
    <source>
        <dbReference type="Pfam" id="PF20172"/>
    </source>
</evidence>
<comment type="caution">
    <text evidence="2">The sequence shown here is derived from an EMBL/GenBank/DDBJ whole genome shotgun (WGS) entry which is preliminary data.</text>
</comment>
<dbReference type="RefSeq" id="WP_374036594.1">
    <property type="nucleotide sequence ID" value="NZ_CP169082.1"/>
</dbReference>
<gene>
    <name evidence="2" type="ORF">ACFPIE_15325</name>
</gene>
<dbReference type="Pfam" id="PF20172">
    <property type="entry name" value="DUF6538"/>
    <property type="match status" value="1"/>
</dbReference>
<reference evidence="3" key="1">
    <citation type="journal article" date="2019" name="Int. J. Syst. Evol. Microbiol.">
        <title>The Global Catalogue of Microorganisms (GCM) 10K type strain sequencing project: providing services to taxonomists for standard genome sequencing and annotation.</title>
        <authorList>
            <consortium name="The Broad Institute Genomics Platform"/>
            <consortium name="The Broad Institute Genome Sequencing Center for Infectious Disease"/>
            <person name="Wu L."/>
            <person name="Ma J."/>
        </authorList>
    </citation>
    <scope>NUCLEOTIDE SEQUENCE [LARGE SCALE GENOMIC DNA]</scope>
    <source>
        <strain evidence="3">JCM 12125</strain>
    </source>
</reference>